<reference evidence="3" key="1">
    <citation type="journal article" date="2020" name="Stud. Mycol.">
        <title>101 Dothideomycetes genomes: a test case for predicting lifestyles and emergence of pathogens.</title>
        <authorList>
            <person name="Haridas S."/>
            <person name="Albert R."/>
            <person name="Binder M."/>
            <person name="Bloem J."/>
            <person name="Labutti K."/>
            <person name="Salamov A."/>
            <person name="Andreopoulos B."/>
            <person name="Baker S."/>
            <person name="Barry K."/>
            <person name="Bills G."/>
            <person name="Bluhm B."/>
            <person name="Cannon C."/>
            <person name="Castanera R."/>
            <person name="Culley D."/>
            <person name="Daum C."/>
            <person name="Ezra D."/>
            <person name="Gonzalez J."/>
            <person name="Henrissat B."/>
            <person name="Kuo A."/>
            <person name="Liang C."/>
            <person name="Lipzen A."/>
            <person name="Lutzoni F."/>
            <person name="Magnuson J."/>
            <person name="Mondo S."/>
            <person name="Nolan M."/>
            <person name="Ohm R."/>
            <person name="Pangilinan J."/>
            <person name="Park H.-J."/>
            <person name="Ramirez L."/>
            <person name="Alfaro M."/>
            <person name="Sun H."/>
            <person name="Tritt A."/>
            <person name="Yoshinaga Y."/>
            <person name="Zwiers L.-H."/>
            <person name="Turgeon B."/>
            <person name="Goodwin S."/>
            <person name="Spatafora J."/>
            <person name="Crous P."/>
            <person name="Grigoriev I."/>
        </authorList>
    </citation>
    <scope>NUCLEOTIDE SEQUENCE</scope>
    <source>
        <strain evidence="3">CBS 113818</strain>
    </source>
</reference>
<dbReference type="PANTHER" id="PTHR33112:SF10">
    <property type="entry name" value="TOL"/>
    <property type="match status" value="1"/>
</dbReference>
<proteinExistence type="predicted"/>
<accession>A0A6A6ZKW8</accession>
<evidence type="ECO:0000256" key="1">
    <source>
        <dbReference type="SAM" id="MobiDB-lite"/>
    </source>
</evidence>
<name>A0A6A6ZKW8_9PLEO</name>
<dbReference type="GO" id="GO:0004672">
    <property type="term" value="F:protein kinase activity"/>
    <property type="evidence" value="ECO:0007669"/>
    <property type="project" value="InterPro"/>
</dbReference>
<dbReference type="OrthoDB" id="4161196at2759"/>
<feature type="domain" description="Protein kinase" evidence="2">
    <location>
        <begin position="1"/>
        <end position="285"/>
    </location>
</feature>
<dbReference type="Pfam" id="PF06985">
    <property type="entry name" value="HET"/>
    <property type="match status" value="1"/>
</dbReference>
<dbReference type="AlphaFoldDB" id="A0A6A6ZKW8"/>
<organism evidence="3 4">
    <name type="scientific">Ophiobolus disseminans</name>
    <dbReference type="NCBI Taxonomy" id="1469910"/>
    <lineage>
        <taxon>Eukaryota</taxon>
        <taxon>Fungi</taxon>
        <taxon>Dikarya</taxon>
        <taxon>Ascomycota</taxon>
        <taxon>Pezizomycotina</taxon>
        <taxon>Dothideomycetes</taxon>
        <taxon>Pleosporomycetidae</taxon>
        <taxon>Pleosporales</taxon>
        <taxon>Pleosporineae</taxon>
        <taxon>Phaeosphaeriaceae</taxon>
        <taxon>Ophiobolus</taxon>
    </lineage>
</organism>
<feature type="region of interest" description="Disordered" evidence="1">
    <location>
        <begin position="175"/>
        <end position="207"/>
    </location>
</feature>
<dbReference type="PANTHER" id="PTHR33112">
    <property type="entry name" value="DOMAIN PROTEIN, PUTATIVE-RELATED"/>
    <property type="match status" value="1"/>
</dbReference>
<sequence>MNLPTYPWTPIDSDGNARAAVPSHHIAIKKAKDEAELNSFFDKATDFRKQSAGFYDKEAGNLYRVREFCSPHLIKSIAAYQIDQTRCLIFPWADGGNLSDLWQKHEDNAKDRSKVRWQLLQFVGICSALDELHQSNVRHGDLKPENILWFEPNKDGGILQIADIGLATFHEKEAHTKNRKGMATETPSGTSRYEPPEMDQNRGRPDPRSRQYDMWSMGCIVFEFLLWLVYGHGAIRTFRNQTPYFWQKHYREGRSTYEIHDFVTAVMKDLSTKLETDSAYMHLFDLVRKYLLIIPISDKYESVKGCREIACEAHKRIKHIYDRTETDTYYLEPMRLDVALSELRHKHEVHQKDGNLAVAGHSETSGTAEKLPTPPNESVEPEEEVAGISKLNDDWISLPDNDFAADFFSLIGWDKARPTPSTADMRLCHACAGRSAEHLFDDVYDLTVLQQRARKCRICSILQIALTRKGLGERQSVQLQQDTGHVGLRNGPNLLSLYCEPDPTTPNVDGAPLGLPVLFERASPEFFQLLKEWTRVCDSEHDTCRRNEDHKPTIPTRLIEVGACLRLVDAADVKSPRYVALSHCWGPLKENEKFCTYKNNIQLLKKHIDLDTLPRTFRDAVTVARGLGIDYVWIDSLCIIQDDDDDWQNESRKMEQIFNVAYCTIGASSAKSSLDGFLTNPLPRDVVALPFGTGNAAYACIDIDDFHGDVELGPLNSRGWVLQERALSRRTIFFTSTQVYWECGADIHCETLAHLENTKVALLGDANFPNAAVGHYKDGRQLLIQDLYERYSGLAFTKSADRAVAVLGLQERLARTFNTKAAFGLFEAYFARGLLWKRRDFQLMNTIPQPRGRRIPSWSSLSKEGRIKYMDATTELKFKEVEWATNDFDNPFKTPSGTVGGIETATFRGLARAINMSRAEILRIVRFDCKEEYSVEELRCVVIGRNKVEEGQLGERSYILVIHRERNALGENVYVRVGVGSIKSDAVGTEGAWVAVH</sequence>
<dbReference type="PROSITE" id="PS50011">
    <property type="entry name" value="PROTEIN_KINASE_DOM"/>
    <property type="match status" value="1"/>
</dbReference>
<dbReference type="InterPro" id="IPR010730">
    <property type="entry name" value="HET"/>
</dbReference>
<protein>
    <submittedName>
        <fullName evidence="3">HET-domain-containing protein</fullName>
    </submittedName>
</protein>
<dbReference type="GO" id="GO:0005524">
    <property type="term" value="F:ATP binding"/>
    <property type="evidence" value="ECO:0007669"/>
    <property type="project" value="InterPro"/>
</dbReference>
<dbReference type="InterPro" id="IPR000719">
    <property type="entry name" value="Prot_kinase_dom"/>
</dbReference>
<dbReference type="SUPFAM" id="SSF56112">
    <property type="entry name" value="Protein kinase-like (PK-like)"/>
    <property type="match status" value="1"/>
</dbReference>
<evidence type="ECO:0000313" key="4">
    <source>
        <dbReference type="Proteomes" id="UP000799424"/>
    </source>
</evidence>
<gene>
    <name evidence="3" type="ORF">CC86DRAFT_303027</name>
</gene>
<dbReference type="Proteomes" id="UP000799424">
    <property type="component" value="Unassembled WGS sequence"/>
</dbReference>
<dbReference type="InterPro" id="IPR011009">
    <property type="entry name" value="Kinase-like_dom_sf"/>
</dbReference>
<dbReference type="EMBL" id="MU006237">
    <property type="protein sequence ID" value="KAF2821528.1"/>
    <property type="molecule type" value="Genomic_DNA"/>
</dbReference>
<dbReference type="Gene3D" id="1.10.510.10">
    <property type="entry name" value="Transferase(Phosphotransferase) domain 1"/>
    <property type="match status" value="1"/>
</dbReference>
<dbReference type="Pfam" id="PF00069">
    <property type="entry name" value="Pkinase"/>
    <property type="match status" value="1"/>
</dbReference>
<dbReference type="SMART" id="SM00220">
    <property type="entry name" value="S_TKc"/>
    <property type="match status" value="1"/>
</dbReference>
<evidence type="ECO:0000313" key="3">
    <source>
        <dbReference type="EMBL" id="KAF2821528.1"/>
    </source>
</evidence>
<evidence type="ECO:0000259" key="2">
    <source>
        <dbReference type="PROSITE" id="PS50011"/>
    </source>
</evidence>
<dbReference type="CDD" id="cd00180">
    <property type="entry name" value="PKc"/>
    <property type="match status" value="1"/>
</dbReference>
<keyword evidence="4" id="KW-1185">Reference proteome</keyword>